<dbReference type="AlphaFoldDB" id="Q5JI18"/>
<dbReference type="Pfam" id="PF11485">
    <property type="entry name" value="STK_08120-like"/>
    <property type="match status" value="1"/>
</dbReference>
<protein>
    <submittedName>
        <fullName evidence="1">Uncharacterized protein</fullName>
    </submittedName>
</protein>
<name>Q5JI18_THEKO</name>
<dbReference type="PATRIC" id="fig|69014.16.peg.848"/>
<dbReference type="InParanoid" id="Q5JI18"/>
<dbReference type="eggNOG" id="arCOG07265">
    <property type="taxonomic scope" value="Archaea"/>
</dbReference>
<dbReference type="EnsemblBacteria" id="BAD85058">
    <property type="protein sequence ID" value="BAD85058"/>
    <property type="gene ID" value="TK0869"/>
</dbReference>
<keyword evidence="2" id="KW-1185">Reference proteome</keyword>
<evidence type="ECO:0000313" key="1">
    <source>
        <dbReference type="EMBL" id="BAD85058.1"/>
    </source>
</evidence>
<organism evidence="1 2">
    <name type="scientific">Thermococcus kodakarensis (strain ATCC BAA-918 / JCM 12380 / KOD1)</name>
    <name type="common">Pyrococcus kodakaraensis (strain KOD1)</name>
    <dbReference type="NCBI Taxonomy" id="69014"/>
    <lineage>
        <taxon>Archaea</taxon>
        <taxon>Methanobacteriati</taxon>
        <taxon>Methanobacteriota</taxon>
        <taxon>Thermococci</taxon>
        <taxon>Thermococcales</taxon>
        <taxon>Thermococcaceae</taxon>
        <taxon>Thermococcus</taxon>
    </lineage>
</organism>
<dbReference type="Proteomes" id="UP000000536">
    <property type="component" value="Chromosome"/>
</dbReference>
<dbReference type="KEGG" id="tko:TK0869"/>
<dbReference type="InterPro" id="IPR021578">
    <property type="entry name" value="STK_08120-like"/>
</dbReference>
<reference evidence="1 2" key="1">
    <citation type="journal article" date="2005" name="Genome Res.">
        <title>Complete genome sequence of the hyperthermophilic archaeon Thermococcus kodakaraensis KOD1 and comparison with Pyrococcus genomes.</title>
        <authorList>
            <person name="Fukui T."/>
            <person name="Atomi H."/>
            <person name="Kanai T."/>
            <person name="Matsumi R."/>
            <person name="Fujiwara S."/>
            <person name="Imanaka T."/>
        </authorList>
    </citation>
    <scope>NUCLEOTIDE SEQUENCE [LARGE SCALE GENOMIC DNA]</scope>
    <source>
        <strain evidence="2">ATCC BAA-918 / JCM 12380 / KOD1</strain>
    </source>
</reference>
<dbReference type="InterPro" id="IPR023393">
    <property type="entry name" value="START-like_dom_sf"/>
</dbReference>
<proteinExistence type="predicted"/>
<dbReference type="Gene3D" id="3.30.530.20">
    <property type="match status" value="1"/>
</dbReference>
<gene>
    <name evidence="1" type="ordered locus">TK0869</name>
</gene>
<dbReference type="HOGENOM" id="CLU_1227719_0_0_2"/>
<dbReference type="EMBL" id="AP006878">
    <property type="protein sequence ID" value="BAD85058.1"/>
    <property type="molecule type" value="Genomic_DNA"/>
</dbReference>
<accession>Q5JI18</accession>
<sequence length="230" mass="25842">MKSRRWEVEVNVDWDVLKTILSEPKKTLLFFPYFKEFDGQKVRFEVPRFIFNFGYEFELDVGFGNSEAIYTFRGERGILTVTFKVQNGRLKVTADWAGFGEALMGKPLEIFASGIAEAVQEFCTSLKCPVVKVSEEGGEVTRITPDSAPALLKRLALEFGTSFMVEGTADDGTYLAAKVVNGKLVELRLKQGTRESVISTDVSVVELDEGLFEDLPLDRSFKIKVRELTP</sequence>
<dbReference type="OrthoDB" id="98055at2157"/>
<evidence type="ECO:0000313" key="2">
    <source>
        <dbReference type="Proteomes" id="UP000000536"/>
    </source>
</evidence>